<dbReference type="PANTHER" id="PTHR30344">
    <property type="entry name" value="6-PHOSPHOGLUCONOLACTONASE-RELATED"/>
    <property type="match status" value="1"/>
</dbReference>
<sequence>MVSFKILAGAYTEAFIATYLFNPNTGSLTVASRSPTGGNCSWISQHPTNKSVLYSVNEVSPIGAVQSFIIQPDGSLSAPLDTVSSNGDRPAFVATLSTGQVGAMNFNGGNGVIMPTSGSPLTFDRNAPVITFPTKPNTVSHPHMILQHGNEVLVPDLGQDTIWRLVQRGSNPGSFVIQGSIPQPAGSGPRHIAIFEDRLFTLHETASTLSVQVVPPAPNGTTPILSDVSTHPVVNLPGAVFAAAEILIPKPTKRFPKPYIYVSNRNTGTELDPRGDSVAIFELLDKGTKNERLNLIQQVFTGLNQIRGMEFGPSEKGLEEFLIAAGVAGSGGVVMLQRVDGGRDMKLVTRNLEILNRSTFVWL</sequence>
<dbReference type="InterPro" id="IPR050282">
    <property type="entry name" value="Cycloisomerase_2"/>
</dbReference>
<keyword evidence="3" id="KW-1185">Reference proteome</keyword>
<protein>
    <recommendedName>
        <fullName evidence="4">Isomerase YbhE</fullName>
    </recommendedName>
</protein>
<dbReference type="InterPro" id="IPR019405">
    <property type="entry name" value="Lactonase_7-beta_prop"/>
</dbReference>
<dbReference type="GO" id="GO:0017057">
    <property type="term" value="F:6-phosphogluconolactonase activity"/>
    <property type="evidence" value="ECO:0007669"/>
    <property type="project" value="TreeGrafter"/>
</dbReference>
<comment type="similarity">
    <text evidence="1">Belongs to the cycloisomerase 2 family.</text>
</comment>
<evidence type="ECO:0000256" key="1">
    <source>
        <dbReference type="ARBA" id="ARBA00005564"/>
    </source>
</evidence>
<gene>
    <name evidence="2" type="ORF">NP233_g5669</name>
</gene>
<name>A0AAD5YUD5_9AGAR</name>
<proteinExistence type="inferred from homology"/>
<reference evidence="2" key="1">
    <citation type="submission" date="2022-07" db="EMBL/GenBank/DDBJ databases">
        <title>Genome Sequence of Leucocoprinus birnbaumii.</title>
        <authorList>
            <person name="Buettner E."/>
        </authorList>
    </citation>
    <scope>NUCLEOTIDE SEQUENCE</scope>
    <source>
        <strain evidence="2">VT141</strain>
    </source>
</reference>
<comment type="caution">
    <text evidence="2">The sequence shown here is derived from an EMBL/GenBank/DDBJ whole genome shotgun (WGS) entry which is preliminary data.</text>
</comment>
<evidence type="ECO:0000313" key="3">
    <source>
        <dbReference type="Proteomes" id="UP001213000"/>
    </source>
</evidence>
<dbReference type="EMBL" id="JANIEX010000342">
    <property type="protein sequence ID" value="KAJ3568490.1"/>
    <property type="molecule type" value="Genomic_DNA"/>
</dbReference>
<dbReference type="Gene3D" id="2.130.10.10">
    <property type="entry name" value="YVTN repeat-like/Quinoprotein amine dehydrogenase"/>
    <property type="match status" value="1"/>
</dbReference>
<evidence type="ECO:0000313" key="2">
    <source>
        <dbReference type="EMBL" id="KAJ3568490.1"/>
    </source>
</evidence>
<evidence type="ECO:0008006" key="4">
    <source>
        <dbReference type="Google" id="ProtNLM"/>
    </source>
</evidence>
<dbReference type="Proteomes" id="UP001213000">
    <property type="component" value="Unassembled WGS sequence"/>
</dbReference>
<dbReference type="AlphaFoldDB" id="A0AAD5YUD5"/>
<dbReference type="PANTHER" id="PTHR30344:SF1">
    <property type="entry name" value="6-PHOSPHOGLUCONOLACTONASE"/>
    <property type="match status" value="1"/>
</dbReference>
<dbReference type="Pfam" id="PF10282">
    <property type="entry name" value="Lactonase"/>
    <property type="match status" value="1"/>
</dbReference>
<organism evidence="2 3">
    <name type="scientific">Leucocoprinus birnbaumii</name>
    <dbReference type="NCBI Taxonomy" id="56174"/>
    <lineage>
        <taxon>Eukaryota</taxon>
        <taxon>Fungi</taxon>
        <taxon>Dikarya</taxon>
        <taxon>Basidiomycota</taxon>
        <taxon>Agaricomycotina</taxon>
        <taxon>Agaricomycetes</taxon>
        <taxon>Agaricomycetidae</taxon>
        <taxon>Agaricales</taxon>
        <taxon>Agaricineae</taxon>
        <taxon>Agaricaceae</taxon>
        <taxon>Leucocoprinus</taxon>
    </lineage>
</organism>
<dbReference type="SUPFAM" id="SSF75011">
    <property type="entry name" value="3-carboxy-cis,cis-mucoante lactonizing enzyme"/>
    <property type="match status" value="1"/>
</dbReference>
<dbReference type="InterPro" id="IPR015943">
    <property type="entry name" value="WD40/YVTN_repeat-like_dom_sf"/>
</dbReference>
<accession>A0AAD5YUD5</accession>